<dbReference type="GO" id="GO:0008483">
    <property type="term" value="F:transaminase activity"/>
    <property type="evidence" value="ECO:0007669"/>
    <property type="project" value="UniProtKB-KW"/>
</dbReference>
<evidence type="ECO:0000256" key="2">
    <source>
        <dbReference type="ARBA" id="ARBA00006966"/>
    </source>
</evidence>
<dbReference type="Proteomes" id="UP001206788">
    <property type="component" value="Unassembled WGS sequence"/>
</dbReference>
<dbReference type="Pfam" id="PF01212">
    <property type="entry name" value="Beta_elim_lyase"/>
    <property type="match status" value="1"/>
</dbReference>
<dbReference type="InterPro" id="IPR015421">
    <property type="entry name" value="PyrdxlP-dep_Trfase_major"/>
</dbReference>
<accession>A0ABT2G9P1</accession>
<sequence length="338" mass="36973">MLIDLRSDTVTRPTPGMKEAMFSAPVGDDVFGEDPTVNALEEKIAKLFGMEAALFCPSGTMTNQIAIRLHTQIQTEVICHKYSHIYLYEGGGIMANSLASVKLLDGDLGKITASQIAESINPDDVHAPETTMVSLENTMNKGGGSIYTLEEVKPIHRLCREKGLKLHLDGARLFNALVESGESPSDWGAHFDTISICLSKGLGCPVGSVLLGSKSDIKRARKVRKVFGGGMRQAGFLAAAGIYALDHHVDRLKEDHSRARALGEMLGELSVVSEILPVATNIVIARLEGITPEEFMKKLSDQNIKSVKFGKDLVRFVTHLDFEDEHLEEFGKRIENIK</sequence>
<dbReference type="RefSeq" id="WP_259415539.1">
    <property type="nucleotide sequence ID" value="NZ_JANWGH010000004.1"/>
</dbReference>
<comment type="similarity">
    <text evidence="2">Belongs to the threonine aldolase family.</text>
</comment>
<evidence type="ECO:0000259" key="4">
    <source>
        <dbReference type="Pfam" id="PF01212"/>
    </source>
</evidence>
<organism evidence="5 6">
    <name type="scientific">Algoriphagus limi</name>
    <dbReference type="NCBI Taxonomy" id="2975273"/>
    <lineage>
        <taxon>Bacteria</taxon>
        <taxon>Pseudomonadati</taxon>
        <taxon>Bacteroidota</taxon>
        <taxon>Cytophagia</taxon>
        <taxon>Cytophagales</taxon>
        <taxon>Cyclobacteriaceae</taxon>
        <taxon>Algoriphagus</taxon>
    </lineage>
</organism>
<proteinExistence type="inferred from homology"/>
<evidence type="ECO:0000256" key="3">
    <source>
        <dbReference type="ARBA" id="ARBA00022898"/>
    </source>
</evidence>
<evidence type="ECO:0000313" key="6">
    <source>
        <dbReference type="Proteomes" id="UP001206788"/>
    </source>
</evidence>
<dbReference type="EMBL" id="JANWGH010000004">
    <property type="protein sequence ID" value="MCS5491924.1"/>
    <property type="molecule type" value="Genomic_DNA"/>
</dbReference>
<dbReference type="PIRSF" id="PIRSF017617">
    <property type="entry name" value="Thr_aldolase"/>
    <property type="match status" value="1"/>
</dbReference>
<dbReference type="Gene3D" id="3.40.640.10">
    <property type="entry name" value="Type I PLP-dependent aspartate aminotransferase-like (Major domain)"/>
    <property type="match status" value="1"/>
</dbReference>
<keyword evidence="3" id="KW-0663">Pyridoxal phosphate</keyword>
<gene>
    <name evidence="5" type="ORF">NY014_15910</name>
</gene>
<dbReference type="InterPro" id="IPR001597">
    <property type="entry name" value="ArAA_b-elim_lyase/Thr_aldolase"/>
</dbReference>
<reference evidence="5 6" key="1">
    <citation type="submission" date="2022-08" db="EMBL/GenBank/DDBJ databases">
        <title>Algoriphagus sp. CAU 1643 isolated from mud.</title>
        <authorList>
            <person name="Kim W."/>
        </authorList>
    </citation>
    <scope>NUCLEOTIDE SEQUENCE [LARGE SCALE GENOMIC DNA]</scope>
    <source>
        <strain evidence="5 6">CAU 1643</strain>
    </source>
</reference>
<dbReference type="SUPFAM" id="SSF53383">
    <property type="entry name" value="PLP-dependent transferases"/>
    <property type="match status" value="1"/>
</dbReference>
<keyword evidence="6" id="KW-1185">Reference proteome</keyword>
<comment type="caution">
    <text evidence="5">The sequence shown here is derived from an EMBL/GenBank/DDBJ whole genome shotgun (WGS) entry which is preliminary data.</text>
</comment>
<protein>
    <submittedName>
        <fullName evidence="5">Aminotransferase class I/II-fold pyridoxal phosphate-dependent enzyme</fullName>
    </submittedName>
</protein>
<keyword evidence="5" id="KW-0032">Aminotransferase</keyword>
<dbReference type="Gene3D" id="3.90.1150.10">
    <property type="entry name" value="Aspartate Aminotransferase, domain 1"/>
    <property type="match status" value="1"/>
</dbReference>
<dbReference type="PANTHER" id="PTHR48097">
    <property type="entry name" value="L-THREONINE ALDOLASE-RELATED"/>
    <property type="match status" value="1"/>
</dbReference>
<dbReference type="NCBIfam" id="NF041359">
    <property type="entry name" value="GntG_guanitoxin"/>
    <property type="match status" value="1"/>
</dbReference>
<feature type="domain" description="Aromatic amino acid beta-eliminating lyase/threonine aldolase" evidence="4">
    <location>
        <begin position="4"/>
        <end position="285"/>
    </location>
</feature>
<dbReference type="InterPro" id="IPR023603">
    <property type="entry name" value="Low_specificity_L-TA-like"/>
</dbReference>
<evidence type="ECO:0000256" key="1">
    <source>
        <dbReference type="ARBA" id="ARBA00001933"/>
    </source>
</evidence>
<name>A0ABT2G9P1_9BACT</name>
<dbReference type="InterPro" id="IPR015424">
    <property type="entry name" value="PyrdxlP-dep_Trfase"/>
</dbReference>
<comment type="cofactor">
    <cofactor evidence="1">
        <name>pyridoxal 5'-phosphate</name>
        <dbReference type="ChEBI" id="CHEBI:597326"/>
    </cofactor>
</comment>
<dbReference type="InterPro" id="IPR015422">
    <property type="entry name" value="PyrdxlP-dep_Trfase_small"/>
</dbReference>
<dbReference type="CDD" id="cd06502">
    <property type="entry name" value="TA_like"/>
    <property type="match status" value="1"/>
</dbReference>
<dbReference type="PANTHER" id="PTHR48097:SF9">
    <property type="entry name" value="L-THREONINE ALDOLASE"/>
    <property type="match status" value="1"/>
</dbReference>
<keyword evidence="5" id="KW-0808">Transferase</keyword>
<evidence type="ECO:0000313" key="5">
    <source>
        <dbReference type="EMBL" id="MCS5491924.1"/>
    </source>
</evidence>